<evidence type="ECO:0000313" key="3">
    <source>
        <dbReference type="EMBL" id="CAB3385144.1"/>
    </source>
</evidence>
<dbReference type="SUPFAM" id="SSF47616">
    <property type="entry name" value="GST C-terminal domain-like"/>
    <property type="match status" value="1"/>
</dbReference>
<dbReference type="InterPro" id="IPR029063">
    <property type="entry name" value="SAM-dependent_MTases_sf"/>
</dbReference>
<reference evidence="3 4" key="1">
    <citation type="submission" date="2020-04" db="EMBL/GenBank/DDBJ databases">
        <authorList>
            <person name="Alioto T."/>
            <person name="Alioto T."/>
            <person name="Gomez Garrido J."/>
        </authorList>
    </citation>
    <scope>NUCLEOTIDE SEQUENCE [LARGE SCALE GENOMIC DNA]</scope>
</reference>
<dbReference type="Pfam" id="PF13679">
    <property type="entry name" value="Methyltransf_32"/>
    <property type="match status" value="1"/>
</dbReference>
<dbReference type="PANTHER" id="PTHR13369">
    <property type="match status" value="1"/>
</dbReference>
<evidence type="ECO:0000259" key="2">
    <source>
        <dbReference type="Pfam" id="PF13679"/>
    </source>
</evidence>
<name>A0A8S1DYP8_9INSE</name>
<organism evidence="3 4">
    <name type="scientific">Cloeon dipterum</name>
    <dbReference type="NCBI Taxonomy" id="197152"/>
    <lineage>
        <taxon>Eukaryota</taxon>
        <taxon>Metazoa</taxon>
        <taxon>Ecdysozoa</taxon>
        <taxon>Arthropoda</taxon>
        <taxon>Hexapoda</taxon>
        <taxon>Insecta</taxon>
        <taxon>Pterygota</taxon>
        <taxon>Palaeoptera</taxon>
        <taxon>Ephemeroptera</taxon>
        <taxon>Pisciforma</taxon>
        <taxon>Baetidae</taxon>
        <taxon>Cloeon</taxon>
    </lineage>
</organism>
<sequence length="549" mass="61833">MDSLFLEVYSDPVLGGKVTVPLQSLICLFILDYIQSAQVRLRRPFKLTKLEDAPVCVRNCLLPVAEVSAASTCVAGLCAVLRQVVKSTLKEHPDHPCRALLGFREGCLMACAEASTWTRFCEVDIIETTQQMLQVNGMQSPVTLPKDLVRFEYHMSQPLRIHNVQKVRQEHAKVSDTDLDHCFAEGPTLTLADMIILPCVRLLLASLHSVYLKEHLSLTRRWLDLMKQQQGVEDALEHVLVLPQSKVLDEMFVQYLLPEVPNQSLYKSDPRRYKSKARTFTRQDELDESLLKVPVIPEYEASPFGCDVSFDWEAVPLEANPQGGQLPEVRLERKGQQLENLAKAALKLARQGDVIVDFCSGAGHLGIILAHFLPRCTVILLENKEESLKRARQRVDKLNLSNVSFYQCNLDYFQGPFDIGVSLHACGVATDLVIQRCIKQGASFVSCPCCYGSVQDNHQLSYPRSSLFRSTNLSLREYLVIGHSADQTHDKFNHKTSQGKRCMAIIDTDRCTQAKEAGYQVHMSRLVPETCTPKNNLLVGVPQDRHFLM</sequence>
<dbReference type="FunFam" id="3.40.50.150:FF:000725">
    <property type="entry name" value="Glutathione S-transferase, C-terminal domain-containing"/>
    <property type="match status" value="1"/>
</dbReference>
<dbReference type="AlphaFoldDB" id="A0A8S1DYP8"/>
<protein>
    <recommendedName>
        <fullName evidence="2">Methyltransferase domain-containing protein</fullName>
    </recommendedName>
</protein>
<dbReference type="InterPro" id="IPR036282">
    <property type="entry name" value="Glutathione-S-Trfase_C_sf"/>
</dbReference>
<evidence type="ECO:0000256" key="1">
    <source>
        <dbReference type="ARBA" id="ARBA00008797"/>
    </source>
</evidence>
<evidence type="ECO:0000313" key="4">
    <source>
        <dbReference type="Proteomes" id="UP000494165"/>
    </source>
</evidence>
<dbReference type="CDD" id="cd02440">
    <property type="entry name" value="AdoMet_MTases"/>
    <property type="match status" value="1"/>
</dbReference>
<dbReference type="Proteomes" id="UP000494165">
    <property type="component" value="Unassembled WGS sequence"/>
</dbReference>
<dbReference type="GO" id="GO:0005737">
    <property type="term" value="C:cytoplasm"/>
    <property type="evidence" value="ECO:0007669"/>
    <property type="project" value="TreeGrafter"/>
</dbReference>
<comment type="similarity">
    <text evidence="1">Belongs to the GSTCD family.</text>
</comment>
<dbReference type="InterPro" id="IPR025714">
    <property type="entry name" value="Methyltranfer_dom"/>
</dbReference>
<dbReference type="EMBL" id="CADEPI010000396">
    <property type="protein sequence ID" value="CAB3385144.1"/>
    <property type="molecule type" value="Genomic_DNA"/>
</dbReference>
<comment type="caution">
    <text evidence="3">The sequence shown here is derived from an EMBL/GenBank/DDBJ whole genome shotgun (WGS) entry which is preliminary data.</text>
</comment>
<dbReference type="SUPFAM" id="SSF53335">
    <property type="entry name" value="S-adenosyl-L-methionine-dependent methyltransferases"/>
    <property type="match status" value="1"/>
</dbReference>
<dbReference type="PANTHER" id="PTHR13369:SF0">
    <property type="entry name" value="GLUTATHIONE S-TRANSFERASE C-TERMINAL DOMAIN-CONTAINING PROTEIN"/>
    <property type="match status" value="1"/>
</dbReference>
<proteinExistence type="inferred from homology"/>
<keyword evidence="4" id="KW-1185">Reference proteome</keyword>
<dbReference type="OrthoDB" id="206598at2759"/>
<feature type="domain" description="Methyltransferase" evidence="2">
    <location>
        <begin position="340"/>
        <end position="455"/>
    </location>
</feature>
<gene>
    <name evidence="3" type="ORF">CLODIP_2_CD11275</name>
</gene>
<dbReference type="Gene3D" id="3.40.50.150">
    <property type="entry name" value="Vaccinia Virus protein VP39"/>
    <property type="match status" value="1"/>
</dbReference>
<accession>A0A8S1DYP8</accession>